<protein>
    <recommendedName>
        <fullName evidence="7">Neugrin</fullName>
    </recommendedName>
    <alternativeName>
        <fullName evidence="16">Neurite outgrowth-associated protein</fullName>
    </alternativeName>
</protein>
<evidence type="ECO:0000256" key="5">
    <source>
        <dbReference type="ARBA" id="ARBA00008082"/>
    </source>
</evidence>
<dbReference type="AlphaFoldDB" id="A0A3B4BM97"/>
<evidence type="ECO:0000256" key="13">
    <source>
        <dbReference type="ARBA" id="ARBA00023136"/>
    </source>
</evidence>
<evidence type="ECO:0000256" key="7">
    <source>
        <dbReference type="ARBA" id="ARBA00016593"/>
    </source>
</evidence>
<dbReference type="STRING" id="409849.ENSPMGP00000029600"/>
<feature type="compositionally biased region" description="Acidic residues" evidence="17">
    <location>
        <begin position="233"/>
        <end position="249"/>
    </location>
</feature>
<keyword evidence="14" id="KW-0325">Glycoprotein</keyword>
<feature type="region of interest" description="Disordered" evidence="17">
    <location>
        <begin position="223"/>
        <end position="249"/>
    </location>
</feature>
<dbReference type="Pfam" id="PF06413">
    <property type="entry name" value="Neugrin"/>
    <property type="match status" value="1"/>
</dbReference>
<evidence type="ECO:0000313" key="19">
    <source>
        <dbReference type="Ensembl" id="ENSPMGP00000029600.1"/>
    </source>
</evidence>
<sequence>MFRPVQLLSLVLSSARTGVLSAQSTFTLTRCRFISKGPNNQPWARSRHRDEISNEEDELEDVKRQKTVKYHILRRKMTPSGPPERKLTWEAIEEIRYLKQEQPEEWTVDRLAEGFSVSKDTILRVLRSKFVPSPERKAKQDTQVLVKLKQQALPSKAQVEQEKQRLPSAGTKAVLALGNRESAMVPAVHQNMIAQTEPNPPVALNVVTKQPFSYITKHSTDLSLKENQSMESSNEEEDGEEGWDGQVLSEDDIEELMTTIKSTPVVKDGNEFFDGNGNFLYRI</sequence>
<dbReference type="GO" id="GO:0030154">
    <property type="term" value="P:cell differentiation"/>
    <property type="evidence" value="ECO:0007669"/>
    <property type="project" value="UniProtKB-KW"/>
</dbReference>
<dbReference type="PANTHER" id="PTHR13475">
    <property type="entry name" value="NEUGRIN"/>
    <property type="match status" value="1"/>
</dbReference>
<evidence type="ECO:0000256" key="9">
    <source>
        <dbReference type="ARBA" id="ARBA00022525"/>
    </source>
</evidence>
<comment type="subcellular location">
    <subcellularLocation>
        <location evidence="3">Mitochondrion membrane</location>
    </subcellularLocation>
    <subcellularLocation>
        <location evidence="2">Nucleus</location>
    </subcellularLocation>
    <subcellularLocation>
        <location evidence="4">Secreted</location>
    </subcellularLocation>
</comment>
<feature type="region of interest" description="Disordered" evidence="17">
    <location>
        <begin position="40"/>
        <end position="60"/>
    </location>
</feature>
<dbReference type="GO" id="GO:0005634">
    <property type="term" value="C:nucleus"/>
    <property type="evidence" value="ECO:0007669"/>
    <property type="project" value="UniProtKB-SubCell"/>
</dbReference>
<evidence type="ECO:0000256" key="17">
    <source>
        <dbReference type="SAM" id="MobiDB-lite"/>
    </source>
</evidence>
<keyword evidence="15" id="KW-0539">Nucleus</keyword>
<reference evidence="19" key="1">
    <citation type="submission" date="2025-08" db="UniProtKB">
        <authorList>
            <consortium name="Ensembl"/>
        </authorList>
    </citation>
    <scope>IDENTIFICATION</scope>
</reference>
<name>A0A3B4BM97_9GOBI</name>
<comment type="subunit">
    <text evidence="6">Forms a regulatory protein-RNA complex, consisting of RCC1L, NGRN, RPUSD3, RPUSD4, TRUB2, FASTKD2 and 16S mt-rRNA. Interacts with 16S mt-rRNA; this interaction is direct.</text>
</comment>
<dbReference type="GO" id="GO:0005576">
    <property type="term" value="C:extracellular region"/>
    <property type="evidence" value="ECO:0007669"/>
    <property type="project" value="UniProtKB-SubCell"/>
</dbReference>
<evidence type="ECO:0000256" key="10">
    <source>
        <dbReference type="ARBA" id="ARBA00022729"/>
    </source>
</evidence>
<evidence type="ECO:0000256" key="2">
    <source>
        <dbReference type="ARBA" id="ARBA00004123"/>
    </source>
</evidence>
<evidence type="ECO:0000256" key="6">
    <source>
        <dbReference type="ARBA" id="ARBA00011308"/>
    </source>
</evidence>
<evidence type="ECO:0000256" key="8">
    <source>
        <dbReference type="ARBA" id="ARBA00022473"/>
    </source>
</evidence>
<keyword evidence="9" id="KW-0964">Secreted</keyword>
<evidence type="ECO:0000256" key="12">
    <source>
        <dbReference type="ARBA" id="ARBA00023128"/>
    </source>
</evidence>
<dbReference type="Ensembl" id="ENSPMGT00000031506.1">
    <property type="protein sequence ID" value="ENSPMGP00000029600.1"/>
    <property type="gene ID" value="ENSPMGG00000023817.1"/>
</dbReference>
<reference evidence="19" key="2">
    <citation type="submission" date="2025-09" db="UniProtKB">
        <authorList>
            <consortium name="Ensembl"/>
        </authorList>
    </citation>
    <scope>IDENTIFICATION</scope>
</reference>
<feature type="signal peptide" evidence="18">
    <location>
        <begin position="1"/>
        <end position="22"/>
    </location>
</feature>
<evidence type="ECO:0000256" key="18">
    <source>
        <dbReference type="SAM" id="SignalP"/>
    </source>
</evidence>
<keyword evidence="10 18" id="KW-0732">Signal</keyword>
<keyword evidence="8" id="KW-0217">Developmental protein</keyword>
<keyword evidence="12" id="KW-0496">Mitochondrion</keyword>
<evidence type="ECO:0000256" key="16">
    <source>
        <dbReference type="ARBA" id="ARBA00029657"/>
    </source>
</evidence>
<evidence type="ECO:0000256" key="11">
    <source>
        <dbReference type="ARBA" id="ARBA00022782"/>
    </source>
</evidence>
<evidence type="ECO:0000256" key="15">
    <source>
        <dbReference type="ARBA" id="ARBA00023242"/>
    </source>
</evidence>
<dbReference type="Proteomes" id="UP000261520">
    <property type="component" value="Unplaced"/>
</dbReference>
<comment type="function">
    <text evidence="1">Plays an essential role in mitochondrial ribosome biogenesis. As a component of a functional protein-RNA module, consisting of RCC1L, NGRN, RPUSD3, RPUSD4, TRUB2, FASTKD2 and 16S mitochondrial ribosomal RNA (16S mt-rRNA), controls 16S mt-rRNA abundance and is required for intra-mitochondrial translation of core subunits of the oxidative phosphorylation system.</text>
</comment>
<accession>A0A3B4BM97</accession>
<evidence type="ECO:0000256" key="1">
    <source>
        <dbReference type="ARBA" id="ARBA00003783"/>
    </source>
</evidence>
<proteinExistence type="inferred from homology"/>
<keyword evidence="11" id="KW-0221">Differentiation</keyword>
<keyword evidence="20" id="KW-1185">Reference proteome</keyword>
<evidence type="ECO:0000256" key="4">
    <source>
        <dbReference type="ARBA" id="ARBA00004613"/>
    </source>
</evidence>
<keyword evidence="13" id="KW-0472">Membrane</keyword>
<feature type="chain" id="PRO_5017373549" description="Neugrin" evidence="18">
    <location>
        <begin position="23"/>
        <end position="283"/>
    </location>
</feature>
<organism evidence="19 20">
    <name type="scientific">Periophthalmus magnuspinnatus</name>
    <dbReference type="NCBI Taxonomy" id="409849"/>
    <lineage>
        <taxon>Eukaryota</taxon>
        <taxon>Metazoa</taxon>
        <taxon>Chordata</taxon>
        <taxon>Craniata</taxon>
        <taxon>Vertebrata</taxon>
        <taxon>Euteleostomi</taxon>
        <taxon>Actinopterygii</taxon>
        <taxon>Neopterygii</taxon>
        <taxon>Teleostei</taxon>
        <taxon>Neoteleostei</taxon>
        <taxon>Acanthomorphata</taxon>
        <taxon>Gobiaria</taxon>
        <taxon>Gobiiformes</taxon>
        <taxon>Gobioidei</taxon>
        <taxon>Gobiidae</taxon>
        <taxon>Oxudercinae</taxon>
        <taxon>Periophthalmus</taxon>
    </lineage>
</organism>
<comment type="similarity">
    <text evidence="5">Belongs to the neugrin family.</text>
</comment>
<dbReference type="GO" id="GO:0031966">
    <property type="term" value="C:mitochondrial membrane"/>
    <property type="evidence" value="ECO:0007669"/>
    <property type="project" value="UniProtKB-SubCell"/>
</dbReference>
<dbReference type="PANTHER" id="PTHR13475:SF4">
    <property type="entry name" value="NEUGRIN"/>
    <property type="match status" value="1"/>
</dbReference>
<evidence type="ECO:0000256" key="3">
    <source>
        <dbReference type="ARBA" id="ARBA00004325"/>
    </source>
</evidence>
<evidence type="ECO:0000313" key="20">
    <source>
        <dbReference type="Proteomes" id="UP000261520"/>
    </source>
</evidence>
<evidence type="ECO:0000256" key="14">
    <source>
        <dbReference type="ARBA" id="ARBA00023180"/>
    </source>
</evidence>
<dbReference type="InterPro" id="IPR010487">
    <property type="entry name" value="NGRN/Rrg9"/>
</dbReference>